<dbReference type="Proteomes" id="UP000324106">
    <property type="component" value="Chromosome"/>
</dbReference>
<dbReference type="GO" id="GO:0009231">
    <property type="term" value="P:riboflavin biosynthetic process"/>
    <property type="evidence" value="ECO:0007669"/>
    <property type="project" value="InterPro"/>
</dbReference>
<accession>A0A5P2B0S3</accession>
<dbReference type="GO" id="GO:0008703">
    <property type="term" value="F:5-amino-6-(5-phosphoribosylamino)uracil reductase activity"/>
    <property type="evidence" value="ECO:0007669"/>
    <property type="project" value="InterPro"/>
</dbReference>
<dbReference type="OrthoDB" id="7342392at2"/>
<dbReference type="AlphaFoldDB" id="A0A5P2B0S3"/>
<dbReference type="PANTHER" id="PTHR38011:SF11">
    <property type="entry name" value="2,5-DIAMINO-6-RIBOSYLAMINO-4(3H)-PYRIMIDINONE 5'-PHOSPHATE REDUCTASE"/>
    <property type="match status" value="1"/>
</dbReference>
<reference evidence="2 3" key="1">
    <citation type="submission" date="2018-05" db="EMBL/GenBank/DDBJ databases">
        <title>Streptomyces venezuelae.</title>
        <authorList>
            <person name="Kim W."/>
            <person name="Lee N."/>
            <person name="Cho B.-K."/>
        </authorList>
    </citation>
    <scope>NUCLEOTIDE SEQUENCE [LARGE SCALE GENOMIC DNA]</scope>
    <source>
        <strain evidence="2 3">ATCC 15068</strain>
    </source>
</reference>
<dbReference type="InterPro" id="IPR024072">
    <property type="entry name" value="DHFR-like_dom_sf"/>
</dbReference>
<evidence type="ECO:0000313" key="3">
    <source>
        <dbReference type="Proteomes" id="UP000324106"/>
    </source>
</evidence>
<gene>
    <name evidence="2" type="ORF">DEJ46_37855</name>
</gene>
<dbReference type="EMBL" id="CP029194">
    <property type="protein sequence ID" value="QES24162.1"/>
    <property type="molecule type" value="Genomic_DNA"/>
</dbReference>
<dbReference type="Gene3D" id="3.40.430.10">
    <property type="entry name" value="Dihydrofolate Reductase, subunit A"/>
    <property type="match status" value="1"/>
</dbReference>
<sequence length="184" mass="20231">MRKIINSTYLSLDGDSEKLDQWSFDYWSDDLERYANKLLFAADALLMGRDTYLNFEPAWSQRAGADAFADRMNSIDKYVVSSTLTGGDWGRTTVIPQDAAVEAITALKEQPGGDILMYGFGPVAKTLLTHGLLDEVHFWVHPVIAGGGTLVTDGFQHRLTHTHTEVLDTGVVVLTYIPAPAPKG</sequence>
<feature type="domain" description="Bacterial bifunctional deaminase-reductase C-terminal" evidence="1">
    <location>
        <begin position="2"/>
        <end position="173"/>
    </location>
</feature>
<dbReference type="Pfam" id="PF01872">
    <property type="entry name" value="RibD_C"/>
    <property type="match status" value="1"/>
</dbReference>
<dbReference type="PANTHER" id="PTHR38011">
    <property type="entry name" value="DIHYDROFOLATE REDUCTASE FAMILY PROTEIN (AFU_ORTHOLOGUE AFUA_8G06820)"/>
    <property type="match status" value="1"/>
</dbReference>
<protein>
    <recommendedName>
        <fullName evidence="1">Bacterial bifunctional deaminase-reductase C-terminal domain-containing protein</fullName>
    </recommendedName>
</protein>
<proteinExistence type="predicted"/>
<dbReference type="RefSeq" id="WP_150273649.1">
    <property type="nucleotide sequence ID" value="NZ_CP029194.1"/>
</dbReference>
<name>A0A5P2B0S3_STRVZ</name>
<organism evidence="2 3">
    <name type="scientific">Streptomyces venezuelae</name>
    <dbReference type="NCBI Taxonomy" id="54571"/>
    <lineage>
        <taxon>Bacteria</taxon>
        <taxon>Bacillati</taxon>
        <taxon>Actinomycetota</taxon>
        <taxon>Actinomycetes</taxon>
        <taxon>Kitasatosporales</taxon>
        <taxon>Streptomycetaceae</taxon>
        <taxon>Streptomyces</taxon>
    </lineage>
</organism>
<dbReference type="InterPro" id="IPR002734">
    <property type="entry name" value="RibDG_C"/>
</dbReference>
<dbReference type="SUPFAM" id="SSF53597">
    <property type="entry name" value="Dihydrofolate reductase-like"/>
    <property type="match status" value="1"/>
</dbReference>
<dbReference type="InterPro" id="IPR050765">
    <property type="entry name" value="Riboflavin_Biosynth_HTPR"/>
</dbReference>
<evidence type="ECO:0000313" key="2">
    <source>
        <dbReference type="EMBL" id="QES24162.1"/>
    </source>
</evidence>
<evidence type="ECO:0000259" key="1">
    <source>
        <dbReference type="Pfam" id="PF01872"/>
    </source>
</evidence>